<dbReference type="GO" id="GO:0031966">
    <property type="term" value="C:mitochondrial membrane"/>
    <property type="evidence" value="ECO:0007669"/>
    <property type="project" value="UniProtKB-SubCell"/>
</dbReference>
<sequence>MLKHAAKLLPVARAQLCERAEVQILSVRGINFFNAPNGPSVKQVNIEDEWYNRQRNIFQLLDKQPYYPVDVFVAPNAVVCGDVDIYGGASIFFGAVLRGDLNKIRLGNRSTVLDRAVIHAARAVPTGLNAATLIGDKVTVEPYAVLRSCRVEAKSIIGARSILCEGAVVESESIVAPNSVVPPARRIPSGELWGGNPAKFIRKLTAHERDRVLDDVANHYHNLATMFRREQFDHGTAWRDVEAWRQKLVDQGEYQWINFREQKYMMRLQHEAEALEKLAS</sequence>
<dbReference type="EMBL" id="BNCO01000049">
    <property type="protein sequence ID" value="GIL62040.1"/>
    <property type="molecule type" value="Genomic_DNA"/>
</dbReference>
<comment type="similarity">
    <text evidence="1">Belongs to the gamma-class carbonic anhydrase family.</text>
</comment>
<comment type="caution">
    <text evidence="3">The sequence shown here is derived from an EMBL/GenBank/DDBJ whole genome shotgun (WGS) entry which is preliminary data.</text>
</comment>
<comment type="subcellular location">
    <subcellularLocation>
        <location evidence="2">Mitochondrion membrane</location>
        <topology evidence="2">Peripheral membrane protein</topology>
        <orientation evidence="2">Matrix side</orientation>
    </subcellularLocation>
</comment>
<dbReference type="InterPro" id="IPR050484">
    <property type="entry name" value="Transf_Hexapept/Carb_Anhydrase"/>
</dbReference>
<dbReference type="Gene3D" id="2.160.10.10">
    <property type="entry name" value="Hexapeptide repeat proteins"/>
    <property type="match status" value="1"/>
</dbReference>
<evidence type="ECO:0000313" key="4">
    <source>
        <dbReference type="Proteomes" id="UP000747399"/>
    </source>
</evidence>
<protein>
    <submittedName>
        <fullName evidence="3">Uncharacterized protein</fullName>
    </submittedName>
</protein>
<dbReference type="AlphaFoldDB" id="A0A8J4BIT3"/>
<evidence type="ECO:0000256" key="1">
    <source>
        <dbReference type="ARBA" id="ARBA00023595"/>
    </source>
</evidence>
<dbReference type="Proteomes" id="UP000747399">
    <property type="component" value="Unassembled WGS sequence"/>
</dbReference>
<evidence type="ECO:0000256" key="2">
    <source>
        <dbReference type="ARBA" id="ARBA00034694"/>
    </source>
</evidence>
<keyword evidence="4" id="KW-1185">Reference proteome</keyword>
<reference evidence="3" key="1">
    <citation type="journal article" date="2021" name="Proc. Natl. Acad. Sci. U.S.A.">
        <title>Three genomes in the algal genus Volvox reveal the fate of a haploid sex-determining region after a transition to homothallism.</title>
        <authorList>
            <person name="Yamamoto K."/>
            <person name="Hamaji T."/>
            <person name="Kawai-Toyooka H."/>
            <person name="Matsuzaki R."/>
            <person name="Takahashi F."/>
            <person name="Nishimura Y."/>
            <person name="Kawachi M."/>
            <person name="Noguchi H."/>
            <person name="Minakuchi Y."/>
            <person name="Umen J.G."/>
            <person name="Toyoda A."/>
            <person name="Nozaki H."/>
        </authorList>
    </citation>
    <scope>NUCLEOTIDE SEQUENCE</scope>
    <source>
        <strain evidence="3">NIES-3780</strain>
    </source>
</reference>
<dbReference type="SUPFAM" id="SSF51161">
    <property type="entry name" value="Trimeric LpxA-like enzymes"/>
    <property type="match status" value="1"/>
</dbReference>
<gene>
    <name evidence="3" type="ORF">Vafri_16350</name>
</gene>
<organism evidence="3 4">
    <name type="scientific">Volvox africanus</name>
    <dbReference type="NCBI Taxonomy" id="51714"/>
    <lineage>
        <taxon>Eukaryota</taxon>
        <taxon>Viridiplantae</taxon>
        <taxon>Chlorophyta</taxon>
        <taxon>core chlorophytes</taxon>
        <taxon>Chlorophyceae</taxon>
        <taxon>CS clade</taxon>
        <taxon>Chlamydomonadales</taxon>
        <taxon>Volvocaceae</taxon>
        <taxon>Volvox</taxon>
    </lineage>
</organism>
<dbReference type="PANTHER" id="PTHR13061:SF29">
    <property type="entry name" value="GAMMA CARBONIC ANHYDRASE-LIKE 1, MITOCHONDRIAL-RELATED"/>
    <property type="match status" value="1"/>
</dbReference>
<dbReference type="SMR" id="A0A8J4BIT3"/>
<dbReference type="InterPro" id="IPR011004">
    <property type="entry name" value="Trimer_LpxA-like_sf"/>
</dbReference>
<accession>A0A8J4BIT3</accession>
<dbReference type="PANTHER" id="PTHR13061">
    <property type="entry name" value="DYNACTIN SUBUNIT P25"/>
    <property type="match status" value="1"/>
</dbReference>
<name>A0A8J4BIT3_9CHLO</name>
<dbReference type="InterPro" id="IPR047324">
    <property type="entry name" value="LbH_gamma_CA-like"/>
</dbReference>
<evidence type="ECO:0000313" key="3">
    <source>
        <dbReference type="EMBL" id="GIL62040.1"/>
    </source>
</evidence>
<dbReference type="CDD" id="cd04645">
    <property type="entry name" value="LbH_gamma_CA_like"/>
    <property type="match status" value="1"/>
</dbReference>
<proteinExistence type="inferred from homology"/>